<dbReference type="Proteomes" id="UP001396334">
    <property type="component" value="Unassembled WGS sequence"/>
</dbReference>
<evidence type="ECO:0000313" key="1">
    <source>
        <dbReference type="EMBL" id="KAK9029844.1"/>
    </source>
</evidence>
<keyword evidence="2" id="KW-1185">Reference proteome</keyword>
<sequence length="234" mass="26402">MEEALAVWEVSKVLEISFKGGKKTVLKKVCEIEEDASRAGGLLCLWDGDWFLAEVQIIKDRFIATIGKLKSSGWQCGFLNVYGPLMDSEKRYFFGDLLTVLSMFNVSWFIGGDFNSILNVEEKSGNLVNGSVMDIFRQFVQEAELVDLPLQGGSFTWSSNRKPPTLVRLDRFLLSHQILSAFPGFLQQLLDSSISDHHAIFLSSGGYNWGPRPFKFFSYMLEEEGFVDKVVSNL</sequence>
<dbReference type="SUPFAM" id="SSF56219">
    <property type="entry name" value="DNase I-like"/>
    <property type="match status" value="1"/>
</dbReference>
<protein>
    <recommendedName>
        <fullName evidence="3">Endonuclease/exonuclease/phosphatase domain-containing protein</fullName>
    </recommendedName>
</protein>
<dbReference type="EMBL" id="JBBPBN010000010">
    <property type="protein sequence ID" value="KAK9029844.1"/>
    <property type="molecule type" value="Genomic_DNA"/>
</dbReference>
<name>A0ABR2SY07_9ROSI</name>
<accession>A0ABR2SY07</accession>
<dbReference type="PANTHER" id="PTHR33710:SF64">
    <property type="entry name" value="ENDONUCLEASE_EXONUCLEASE_PHOSPHATASE DOMAIN-CONTAINING PROTEIN"/>
    <property type="match status" value="1"/>
</dbReference>
<evidence type="ECO:0008006" key="3">
    <source>
        <dbReference type="Google" id="ProtNLM"/>
    </source>
</evidence>
<organism evidence="1 2">
    <name type="scientific">Hibiscus sabdariffa</name>
    <name type="common">roselle</name>
    <dbReference type="NCBI Taxonomy" id="183260"/>
    <lineage>
        <taxon>Eukaryota</taxon>
        <taxon>Viridiplantae</taxon>
        <taxon>Streptophyta</taxon>
        <taxon>Embryophyta</taxon>
        <taxon>Tracheophyta</taxon>
        <taxon>Spermatophyta</taxon>
        <taxon>Magnoliopsida</taxon>
        <taxon>eudicotyledons</taxon>
        <taxon>Gunneridae</taxon>
        <taxon>Pentapetalae</taxon>
        <taxon>rosids</taxon>
        <taxon>malvids</taxon>
        <taxon>Malvales</taxon>
        <taxon>Malvaceae</taxon>
        <taxon>Malvoideae</taxon>
        <taxon>Hibiscus</taxon>
    </lineage>
</organism>
<reference evidence="1 2" key="1">
    <citation type="journal article" date="2024" name="G3 (Bethesda)">
        <title>Genome assembly of Hibiscus sabdariffa L. provides insights into metabolisms of medicinal natural products.</title>
        <authorList>
            <person name="Kim T."/>
        </authorList>
    </citation>
    <scope>NUCLEOTIDE SEQUENCE [LARGE SCALE GENOMIC DNA]</scope>
    <source>
        <strain evidence="1">TK-2024</strain>
        <tissue evidence="1">Old leaves</tissue>
    </source>
</reference>
<proteinExistence type="predicted"/>
<dbReference type="InterPro" id="IPR036691">
    <property type="entry name" value="Endo/exonu/phosph_ase_sf"/>
</dbReference>
<dbReference type="PANTHER" id="PTHR33710">
    <property type="entry name" value="BNAC02G09200D PROTEIN"/>
    <property type="match status" value="1"/>
</dbReference>
<evidence type="ECO:0000313" key="2">
    <source>
        <dbReference type="Proteomes" id="UP001396334"/>
    </source>
</evidence>
<gene>
    <name evidence="1" type="ORF">V6N11_031289</name>
</gene>
<dbReference type="Gene3D" id="3.60.10.10">
    <property type="entry name" value="Endonuclease/exonuclease/phosphatase"/>
    <property type="match status" value="1"/>
</dbReference>
<comment type="caution">
    <text evidence="1">The sequence shown here is derived from an EMBL/GenBank/DDBJ whole genome shotgun (WGS) entry which is preliminary data.</text>
</comment>